<dbReference type="AlphaFoldDB" id="A0A2V0NPZ5"/>
<keyword evidence="1 2" id="KW-0694">RNA-binding</keyword>
<dbReference type="InParanoid" id="A0A2V0NPZ5"/>
<name>A0A2V0NPZ5_9CHLO</name>
<dbReference type="InterPro" id="IPR012677">
    <property type="entry name" value="Nucleotide-bd_a/b_plait_sf"/>
</dbReference>
<dbReference type="Pfam" id="PF00076">
    <property type="entry name" value="RRM_1"/>
    <property type="match status" value="1"/>
</dbReference>
<proteinExistence type="predicted"/>
<evidence type="ECO:0000256" key="2">
    <source>
        <dbReference type="PROSITE-ProRule" id="PRU00176"/>
    </source>
</evidence>
<dbReference type="STRING" id="307507.A0A2V0NPZ5"/>
<feature type="region of interest" description="Disordered" evidence="3">
    <location>
        <begin position="474"/>
        <end position="498"/>
    </location>
</feature>
<evidence type="ECO:0000256" key="3">
    <source>
        <dbReference type="SAM" id="MobiDB-lite"/>
    </source>
</evidence>
<dbReference type="SUPFAM" id="SSF54928">
    <property type="entry name" value="RNA-binding domain, RBD"/>
    <property type="match status" value="1"/>
</dbReference>
<dbReference type="PROSITE" id="PS50102">
    <property type="entry name" value="RRM"/>
    <property type="match status" value="2"/>
</dbReference>
<feature type="domain" description="RRM" evidence="4">
    <location>
        <begin position="313"/>
        <end position="390"/>
    </location>
</feature>
<comment type="caution">
    <text evidence="5">The sequence shown here is derived from an EMBL/GenBank/DDBJ whole genome shotgun (WGS) entry which is preliminary data.</text>
</comment>
<evidence type="ECO:0000313" key="5">
    <source>
        <dbReference type="EMBL" id="GBF87580.1"/>
    </source>
</evidence>
<accession>A0A2V0NPZ5</accession>
<sequence length="555" mass="54499">MFGVPAHAHAHAASVGPQHIAVSAADLAAAGGAAGYAQPVGLYAIQQGVGGFTLADAWGHAAQAVGGGPGGGAGGGDPYAAFAGPAYAAAAANQAAMAAAAAAAAGTPGQAYLLSPQPGPAAAAAMAAALGASPTAASLGMQDDVRTIFISGFPPDVRDRELHNMLRYIPGYEACQMNWKAGQPQQARTQTCAQGFALFSSPAAARFAVDLISGAPFEEGAALRAEMARKNMYLKADDPSVKRASRPSPLMPPGLLPVTATLPPMSPTAGAVGALYASPLGSPAGMLPLHIAAPLRPAVFSPVTNLRDNPPCNTLFIGNLGDNVIEGELRALMTGQPGYRQMKLVKGPRSTTAFVEFSDVASAMLVHQTLQGAVLQSSDRGGIRIQYSKNPFGRREDAASDPGVMAPGALPNVAAQAAHAHVAAVAAAAAAHAAATAAAAAPQGAVATGPGGGLPAAGAAMAQPVSQLVPAAAATAPLPPPQPPPPAPLPAWPPSAAAAPAAQPLAQAVEYATAAPAAQPPLAHAVEYPTATRLAAGNGGAGAGAVAGAAALPEQ</sequence>
<evidence type="ECO:0000259" key="4">
    <source>
        <dbReference type="PROSITE" id="PS50102"/>
    </source>
</evidence>
<dbReference type="InterPro" id="IPR035979">
    <property type="entry name" value="RBD_domain_sf"/>
</dbReference>
<dbReference type="Proteomes" id="UP000247498">
    <property type="component" value="Unassembled WGS sequence"/>
</dbReference>
<dbReference type="PANTHER" id="PTHR10501">
    <property type="entry name" value="U1 SMALL NUCLEAR RIBONUCLEOPROTEIN A/U2 SMALL NUCLEAR RIBONUCLEOPROTEIN B"/>
    <property type="match status" value="1"/>
</dbReference>
<dbReference type="InterPro" id="IPR000504">
    <property type="entry name" value="RRM_dom"/>
</dbReference>
<dbReference type="OrthoDB" id="431169at2759"/>
<evidence type="ECO:0000256" key="1">
    <source>
        <dbReference type="ARBA" id="ARBA00022884"/>
    </source>
</evidence>
<gene>
    <name evidence="5" type="ORF">Rsub_00291</name>
</gene>
<protein>
    <submittedName>
        <fullName evidence="5">Cell wall integrity scw1</fullName>
    </submittedName>
</protein>
<feature type="compositionally biased region" description="Pro residues" evidence="3">
    <location>
        <begin position="477"/>
        <end position="493"/>
    </location>
</feature>
<dbReference type="GO" id="GO:0003723">
    <property type="term" value="F:RNA binding"/>
    <property type="evidence" value="ECO:0007669"/>
    <property type="project" value="UniProtKB-UniRule"/>
</dbReference>
<feature type="region of interest" description="Disordered" evidence="3">
    <location>
        <begin position="534"/>
        <end position="555"/>
    </location>
</feature>
<feature type="compositionally biased region" description="Low complexity" evidence="3">
    <location>
        <begin position="546"/>
        <end position="555"/>
    </location>
</feature>
<dbReference type="EMBL" id="BDRX01000001">
    <property type="protein sequence ID" value="GBF87580.1"/>
    <property type="molecule type" value="Genomic_DNA"/>
</dbReference>
<feature type="domain" description="RRM" evidence="4">
    <location>
        <begin position="146"/>
        <end position="230"/>
    </location>
</feature>
<dbReference type="SMART" id="SM00360">
    <property type="entry name" value="RRM"/>
    <property type="match status" value="2"/>
</dbReference>
<keyword evidence="6" id="KW-1185">Reference proteome</keyword>
<organism evidence="5 6">
    <name type="scientific">Raphidocelis subcapitata</name>
    <dbReference type="NCBI Taxonomy" id="307507"/>
    <lineage>
        <taxon>Eukaryota</taxon>
        <taxon>Viridiplantae</taxon>
        <taxon>Chlorophyta</taxon>
        <taxon>core chlorophytes</taxon>
        <taxon>Chlorophyceae</taxon>
        <taxon>CS clade</taxon>
        <taxon>Sphaeropleales</taxon>
        <taxon>Selenastraceae</taxon>
        <taxon>Raphidocelis</taxon>
    </lineage>
</organism>
<dbReference type="Gene3D" id="3.30.70.330">
    <property type="match status" value="2"/>
</dbReference>
<evidence type="ECO:0000313" key="6">
    <source>
        <dbReference type="Proteomes" id="UP000247498"/>
    </source>
</evidence>
<reference evidence="5 6" key="1">
    <citation type="journal article" date="2018" name="Sci. Rep.">
        <title>Raphidocelis subcapitata (=Pseudokirchneriella subcapitata) provides an insight into genome evolution and environmental adaptations in the Sphaeropleales.</title>
        <authorList>
            <person name="Suzuki S."/>
            <person name="Yamaguchi H."/>
            <person name="Nakajima N."/>
            <person name="Kawachi M."/>
        </authorList>
    </citation>
    <scope>NUCLEOTIDE SEQUENCE [LARGE SCALE GENOMIC DNA]</scope>
    <source>
        <strain evidence="5 6">NIES-35</strain>
    </source>
</reference>